<dbReference type="PROSITE" id="PS51736">
    <property type="entry name" value="RECOMBINASES_3"/>
    <property type="match status" value="1"/>
</dbReference>
<dbReference type="SUPFAM" id="SSF53041">
    <property type="entry name" value="Resolvase-like"/>
    <property type="match status" value="1"/>
</dbReference>
<name>H0HQB4_9HYPH</name>
<dbReference type="PANTHER" id="PTHR30461">
    <property type="entry name" value="DNA-INVERTASE FROM LAMBDOID PROPHAGE"/>
    <property type="match status" value="1"/>
</dbReference>
<feature type="active site" description="O-(5'-phospho-DNA)-serine intermediate" evidence="4 5">
    <location>
        <position position="11"/>
    </location>
</feature>
<feature type="coiled-coil region" evidence="6">
    <location>
        <begin position="379"/>
        <end position="406"/>
    </location>
</feature>
<dbReference type="Gene3D" id="3.40.50.1390">
    <property type="entry name" value="Resolvase, N-terminal catalytic domain"/>
    <property type="match status" value="1"/>
</dbReference>
<dbReference type="InterPro" id="IPR006119">
    <property type="entry name" value="Resolv_N"/>
</dbReference>
<dbReference type="InterPro" id="IPR006118">
    <property type="entry name" value="Recombinase_CS"/>
</dbReference>
<dbReference type="OrthoDB" id="7277848at2"/>
<dbReference type="GO" id="GO:0015074">
    <property type="term" value="P:DNA integration"/>
    <property type="evidence" value="ECO:0007669"/>
    <property type="project" value="UniProtKB-KW"/>
</dbReference>
<dbReference type="Pfam" id="PF00239">
    <property type="entry name" value="Resolvase"/>
    <property type="match status" value="1"/>
</dbReference>
<dbReference type="InterPro" id="IPR050639">
    <property type="entry name" value="SSR_resolvase"/>
</dbReference>
<evidence type="ECO:0000256" key="3">
    <source>
        <dbReference type="ARBA" id="ARBA00023172"/>
    </source>
</evidence>
<dbReference type="InterPro" id="IPR036162">
    <property type="entry name" value="Resolvase-like_N_sf"/>
</dbReference>
<dbReference type="PROSITE" id="PS00397">
    <property type="entry name" value="RECOMBINASES_1"/>
    <property type="match status" value="1"/>
</dbReference>
<reference evidence="9 10" key="1">
    <citation type="journal article" date="2012" name="J. Bacteriol.">
        <title>Draft Genome Sequence of Mesorhizobium alhagi CCNWXJ12-2T, a Novel Salt-Resistant Species Isolated from the Desert of Northwestern China.</title>
        <authorList>
            <person name="Zhou M."/>
            <person name="Chen W."/>
            <person name="Chen H."/>
            <person name="Wei G."/>
        </authorList>
    </citation>
    <scope>NUCLEOTIDE SEQUENCE [LARGE SCALE GENOMIC DNA]</scope>
    <source>
        <strain evidence="9 10">CCNWXJ12-2</strain>
    </source>
</reference>
<dbReference type="PROSITE" id="PS51737">
    <property type="entry name" value="RECOMBINASE_DNA_BIND"/>
    <property type="match status" value="1"/>
</dbReference>
<dbReference type="InterPro" id="IPR011109">
    <property type="entry name" value="DNA_bind_recombinase_dom"/>
</dbReference>
<dbReference type="InterPro" id="IPR025827">
    <property type="entry name" value="Zn_ribbon_recom_dom"/>
</dbReference>
<dbReference type="CDD" id="cd00338">
    <property type="entry name" value="Ser_Recombinase"/>
    <property type="match status" value="1"/>
</dbReference>
<protein>
    <submittedName>
        <fullName evidence="9">Resolvase family site-specific recombinase</fullName>
    </submittedName>
</protein>
<evidence type="ECO:0000256" key="5">
    <source>
        <dbReference type="PROSITE-ProRule" id="PRU10137"/>
    </source>
</evidence>
<dbReference type="EMBL" id="AHAM01000087">
    <property type="protein sequence ID" value="EHK57086.1"/>
    <property type="molecule type" value="Genomic_DNA"/>
</dbReference>
<keyword evidence="6" id="KW-0175">Coiled coil</keyword>
<dbReference type="InterPro" id="IPR038109">
    <property type="entry name" value="DNA_bind_recomb_sf"/>
</dbReference>
<dbReference type="SMART" id="SM00857">
    <property type="entry name" value="Resolvase"/>
    <property type="match status" value="1"/>
</dbReference>
<gene>
    <name evidence="9" type="ORF">MAXJ12_11722</name>
</gene>
<dbReference type="AlphaFoldDB" id="H0HQB4"/>
<keyword evidence="2" id="KW-0238">DNA-binding</keyword>
<evidence type="ECO:0000259" key="7">
    <source>
        <dbReference type="PROSITE" id="PS51736"/>
    </source>
</evidence>
<dbReference type="GO" id="GO:0000150">
    <property type="term" value="F:DNA strand exchange activity"/>
    <property type="evidence" value="ECO:0007669"/>
    <property type="project" value="InterPro"/>
</dbReference>
<dbReference type="Pfam" id="PF07508">
    <property type="entry name" value="Recombinase"/>
    <property type="match status" value="1"/>
</dbReference>
<dbReference type="GO" id="GO:0003677">
    <property type="term" value="F:DNA binding"/>
    <property type="evidence" value="ECO:0007669"/>
    <property type="project" value="UniProtKB-KW"/>
</dbReference>
<evidence type="ECO:0000313" key="10">
    <source>
        <dbReference type="Proteomes" id="UP000003250"/>
    </source>
</evidence>
<evidence type="ECO:0000256" key="2">
    <source>
        <dbReference type="ARBA" id="ARBA00023125"/>
    </source>
</evidence>
<evidence type="ECO:0000259" key="8">
    <source>
        <dbReference type="PROSITE" id="PS51737"/>
    </source>
</evidence>
<keyword evidence="10" id="KW-1185">Reference proteome</keyword>
<organism evidence="9 10">
    <name type="scientific">Mesorhizobium alhagi CCNWXJ12-2</name>
    <dbReference type="NCBI Taxonomy" id="1107882"/>
    <lineage>
        <taxon>Bacteria</taxon>
        <taxon>Pseudomonadati</taxon>
        <taxon>Pseudomonadota</taxon>
        <taxon>Alphaproteobacteria</taxon>
        <taxon>Hyphomicrobiales</taxon>
        <taxon>Phyllobacteriaceae</taxon>
        <taxon>Allomesorhizobium</taxon>
    </lineage>
</organism>
<evidence type="ECO:0000256" key="1">
    <source>
        <dbReference type="ARBA" id="ARBA00022908"/>
    </source>
</evidence>
<dbReference type="PATRIC" id="fig|1107882.3.peg.2303"/>
<dbReference type="PANTHER" id="PTHR30461:SF23">
    <property type="entry name" value="DNA RECOMBINASE-RELATED"/>
    <property type="match status" value="1"/>
</dbReference>
<dbReference type="Proteomes" id="UP000003250">
    <property type="component" value="Unassembled WGS sequence"/>
</dbReference>
<proteinExistence type="predicted"/>
<feature type="domain" description="Resolvase/invertase-type recombinase catalytic" evidence="7">
    <location>
        <begin position="3"/>
        <end position="147"/>
    </location>
</feature>
<feature type="domain" description="Recombinase" evidence="8">
    <location>
        <begin position="154"/>
        <end position="264"/>
    </location>
</feature>
<sequence length="537" mass="60667">MKQCFGYVRVSTQKQGEGVSLDAQRNAIEQFAARNDIAITEWFEEKQTAAKGGRPVFGAMLKALRRRKAAGVVMHKIDRSARNFADWAKIGDLADAGIDVHFASESLDFRSRGGRLSADIQAVIAADYIRNLREETIKGITGRLGQGLYPFRAPIGYLDNGGGKPKTPDPNTAPLIRKTFDLYASGQHSLRSLRSELERLGLRNMHGKPLSKRGIETILNNPFYCGIIRIKRTGAIHQGVHEPLISAALFERVQLTKADKTSKKVTKHNHTYRGLFRCAECDAAMTPELQKSHVYYRCQTRGCPTKCVREEELERAVHAALSRVRLTDEDVAELTQETEVWCKAREETDLETTAAMQLAQIDSRLDALTDALVDRVIDNDTYSKRKERLLLEKARISEELKLKQKQRGDPGNVRKFLELVKNLAATFLFGQSAEKREIVEIAISNRRVLEKYVSLEPANWLRTVETAIAGPYGAPHRPTSRSRQHMRKKHVVALIEASKAKEARKLHFVLHHDNDNDADELARASRRHRFQSRLDSC</sequence>
<keyword evidence="3" id="KW-0233">DNA recombination</keyword>
<keyword evidence="1" id="KW-0229">DNA integration</keyword>
<evidence type="ECO:0000256" key="4">
    <source>
        <dbReference type="PIRSR" id="PIRSR606118-50"/>
    </source>
</evidence>
<dbReference type="Gene3D" id="3.90.1750.20">
    <property type="entry name" value="Putative Large Serine Recombinase, Chain B, Domain 2"/>
    <property type="match status" value="1"/>
</dbReference>
<evidence type="ECO:0000256" key="6">
    <source>
        <dbReference type="SAM" id="Coils"/>
    </source>
</evidence>
<dbReference type="RefSeq" id="WP_008835975.1">
    <property type="nucleotide sequence ID" value="NZ_AHAM01000087.1"/>
</dbReference>
<evidence type="ECO:0000313" key="9">
    <source>
        <dbReference type="EMBL" id="EHK57086.1"/>
    </source>
</evidence>
<accession>H0HQB4</accession>
<dbReference type="Pfam" id="PF13408">
    <property type="entry name" value="Zn_ribbon_recom"/>
    <property type="match status" value="1"/>
</dbReference>